<comment type="cofactor">
    <cofactor evidence="8">
        <name>Fe cation</name>
        <dbReference type="ChEBI" id="CHEBI:24875"/>
    </cofactor>
</comment>
<evidence type="ECO:0000256" key="3">
    <source>
        <dbReference type="ARBA" id="ARBA00009292"/>
    </source>
</evidence>
<feature type="binding site" evidence="8">
    <location>
        <position position="63"/>
    </location>
    <ligand>
        <name>Ni(2+)</name>
        <dbReference type="ChEBI" id="CHEBI:49786"/>
    </ligand>
</feature>
<dbReference type="GO" id="GO:0030313">
    <property type="term" value="C:cell envelope"/>
    <property type="evidence" value="ECO:0007669"/>
    <property type="project" value="UniProtKB-SubCell"/>
</dbReference>
<dbReference type="FunFam" id="1.10.645.10:FF:000002">
    <property type="entry name" value="Hydrogenase 2 large subunit"/>
    <property type="match status" value="1"/>
</dbReference>
<feature type="binding site" evidence="8">
    <location>
        <position position="63"/>
    </location>
    <ligand>
        <name>Fe cation</name>
        <dbReference type="ChEBI" id="CHEBI:24875"/>
    </ligand>
</feature>
<dbReference type="AlphaFoldDB" id="A0A369P301"/>
<evidence type="ECO:0000256" key="8">
    <source>
        <dbReference type="PIRSR" id="PIRSR601501-1"/>
    </source>
</evidence>
<dbReference type="Pfam" id="PF00374">
    <property type="entry name" value="NiFeSe_Hases"/>
    <property type="match status" value="1"/>
</dbReference>
<comment type="subunit">
    <text evidence="4">Heterodimer of a large and a small subunit.</text>
</comment>
<feature type="binding site" evidence="8">
    <location>
        <position position="534"/>
    </location>
    <ligand>
        <name>Fe cation</name>
        <dbReference type="ChEBI" id="CHEBI:24875"/>
    </ligand>
</feature>
<evidence type="ECO:0000256" key="6">
    <source>
        <dbReference type="ARBA" id="ARBA00022723"/>
    </source>
</evidence>
<gene>
    <name evidence="9" type="ORF">C1850_02050</name>
</gene>
<dbReference type="PANTHER" id="PTHR42958">
    <property type="entry name" value="HYDROGENASE-2 LARGE CHAIN"/>
    <property type="match status" value="1"/>
</dbReference>
<sequence>MTRSVIDPITRIEGHLRVEMEVENGVVADAWVSGGCFRGMELVVQNRTPEDAAQIVERICGVCPVSHAHASSIAGDKAYGITISNNARIVRNLLEGAQFLHSHILWLYNLAALDYVNPLNALQANVDDAYAVALENGLALHSDLNQLYEKLAAFADNGQLSIFSGNWFDADGGEAYVDNPEANLILTSHYLEALKMQARSSEMAALLGGKMPHVMTSIPGGNMWVPTESKLDDLLAMATEVRDWVNDTVLADTVMLAKLYPEVLTFGKGCGRYIAWGVFEGPDWPYGDNYTEQMLNRYLPMAVLDEQFQASDVQENLITEYMGRSWYKGSETYTSPYFVTDPDFTEYNVDDRYSWVKAPAYDGKPMEAGSMARIFAAYVRGVPFIKEQVDAVLGILGAKPGDLAAFQSTLGRTAIRQIETIYIANLMVEWVNELAEAIKGGDSEYFREPARLTGEGTGFWEAPRGALYHSEKVVDGKIEGYQIIIPSTWNLAPINGDGEHGPLEQALIGVPVADIEKPINALRTVHSFDPCTACAVHVTERGTGKHFETVTSPWGVK</sequence>
<keyword evidence="6 8" id="KW-0479">Metal-binding</keyword>
<protein>
    <submittedName>
        <fullName evidence="9">Nickel-dependent hydrogenase large subunit</fullName>
    </submittedName>
</protein>
<dbReference type="GO" id="GO:0016151">
    <property type="term" value="F:nickel cation binding"/>
    <property type="evidence" value="ECO:0007669"/>
    <property type="project" value="InterPro"/>
</dbReference>
<feature type="binding site" evidence="8">
    <location>
        <position position="531"/>
    </location>
    <ligand>
        <name>Ni(2+)</name>
        <dbReference type="ChEBI" id="CHEBI:49786"/>
    </ligand>
</feature>
<dbReference type="GeneID" id="62677837"/>
<keyword evidence="8" id="KW-0408">Iron</keyword>
<dbReference type="InterPro" id="IPR050867">
    <property type="entry name" value="NiFe/NiFeSe_hydrgnase_LSU"/>
</dbReference>
<evidence type="ECO:0000256" key="1">
    <source>
        <dbReference type="ARBA" id="ARBA00001967"/>
    </source>
</evidence>
<proteinExistence type="inferred from homology"/>
<dbReference type="PANTHER" id="PTHR42958:SF2">
    <property type="entry name" value="UPTAKE HYDROGENASE LARGE SUBUNIT"/>
    <property type="match status" value="1"/>
</dbReference>
<feature type="binding site" evidence="8">
    <location>
        <position position="483"/>
    </location>
    <ligand>
        <name>Mg(2+)</name>
        <dbReference type="ChEBI" id="CHEBI:18420"/>
    </ligand>
</feature>
<accession>A0A369P301</accession>
<feature type="binding site" evidence="8">
    <location>
        <position position="41"/>
    </location>
    <ligand>
        <name>Mg(2+)</name>
        <dbReference type="ChEBI" id="CHEBI:18420"/>
    </ligand>
</feature>
<feature type="binding site" evidence="8">
    <location>
        <position position="537"/>
    </location>
    <ligand>
        <name>Mg(2+)</name>
        <dbReference type="ChEBI" id="CHEBI:18420"/>
    </ligand>
</feature>
<organism evidence="9 10">
    <name type="scientific">Adlercreutzia equolifaciens subsp. celatus</name>
    <dbReference type="NCBI Taxonomy" id="394340"/>
    <lineage>
        <taxon>Bacteria</taxon>
        <taxon>Bacillati</taxon>
        <taxon>Actinomycetota</taxon>
        <taxon>Coriobacteriia</taxon>
        <taxon>Eggerthellales</taxon>
        <taxon>Eggerthellaceae</taxon>
        <taxon>Adlercreutzia</taxon>
    </lineage>
</organism>
<dbReference type="PROSITE" id="PS00507">
    <property type="entry name" value="NI_HGENASE_L_1"/>
    <property type="match status" value="1"/>
</dbReference>
<keyword evidence="5 8" id="KW-0533">Nickel</keyword>
<evidence type="ECO:0000256" key="7">
    <source>
        <dbReference type="ARBA" id="ARBA00023002"/>
    </source>
</evidence>
<dbReference type="Gene3D" id="1.10.645.10">
    <property type="entry name" value="Cytochrome-c3 Hydrogenase, chain B"/>
    <property type="match status" value="1"/>
</dbReference>
<dbReference type="InterPro" id="IPR018194">
    <property type="entry name" value="Ni-dep_hyd_lsu_Ni_BS"/>
</dbReference>
<feature type="binding site" evidence="8">
    <location>
        <position position="60"/>
    </location>
    <ligand>
        <name>Ni(2+)</name>
        <dbReference type="ChEBI" id="CHEBI:49786"/>
    </ligand>
</feature>
<comment type="cofactor">
    <cofactor evidence="1 8">
        <name>Ni(2+)</name>
        <dbReference type="ChEBI" id="CHEBI:49786"/>
    </cofactor>
</comment>
<dbReference type="EMBL" id="PPUT01000003">
    <property type="protein sequence ID" value="RDC46382.1"/>
    <property type="molecule type" value="Genomic_DNA"/>
</dbReference>
<comment type="caution">
    <text evidence="9">The sequence shown here is derived from an EMBL/GenBank/DDBJ whole genome shotgun (WGS) entry which is preliminary data.</text>
</comment>
<name>A0A369P301_9ACTN</name>
<evidence type="ECO:0000256" key="5">
    <source>
        <dbReference type="ARBA" id="ARBA00022596"/>
    </source>
</evidence>
<evidence type="ECO:0000313" key="10">
    <source>
        <dbReference type="Proteomes" id="UP000253805"/>
    </source>
</evidence>
<dbReference type="GO" id="GO:0008901">
    <property type="term" value="F:ferredoxin hydrogenase activity"/>
    <property type="evidence" value="ECO:0007669"/>
    <property type="project" value="InterPro"/>
</dbReference>
<keyword evidence="7" id="KW-0560">Oxidoreductase</keyword>
<evidence type="ECO:0000256" key="4">
    <source>
        <dbReference type="ARBA" id="ARBA00011771"/>
    </source>
</evidence>
<dbReference type="InterPro" id="IPR029014">
    <property type="entry name" value="NiFe-Hase_large"/>
</dbReference>
<evidence type="ECO:0000313" key="9">
    <source>
        <dbReference type="EMBL" id="RDC46382.1"/>
    </source>
</evidence>
<evidence type="ECO:0000256" key="2">
    <source>
        <dbReference type="ARBA" id="ARBA00004196"/>
    </source>
</evidence>
<keyword evidence="8" id="KW-0460">Magnesium</keyword>
<comment type="similarity">
    <text evidence="3">Belongs to the [NiFe]/[NiFeSe] hydrogenase large subunit family.</text>
</comment>
<dbReference type="InterPro" id="IPR001501">
    <property type="entry name" value="Ni-dep_hyd_lsu"/>
</dbReference>
<reference evidence="9 10" key="1">
    <citation type="journal article" date="2018" name="Elife">
        <title>Discovery and characterization of a prevalent human gut bacterial enzyme sufficient for the inactivation of a family of plant toxins.</title>
        <authorList>
            <person name="Koppel N."/>
            <person name="Bisanz J.E."/>
            <person name="Pandelia M.E."/>
            <person name="Turnbaugh P.J."/>
            <person name="Balskus E.P."/>
        </authorList>
    </citation>
    <scope>NUCLEOTIDE SEQUENCE [LARGE SCALE GENOMIC DNA]</scope>
    <source>
        <strain evidence="9 10">OB21 GAM 11</strain>
    </source>
</reference>
<dbReference type="SUPFAM" id="SSF56762">
    <property type="entry name" value="HydB/Nqo4-like"/>
    <property type="match status" value="1"/>
</dbReference>
<dbReference type="RefSeq" id="WP_022740096.1">
    <property type="nucleotide sequence ID" value="NZ_DBGDPA010000025.1"/>
</dbReference>
<dbReference type="Proteomes" id="UP000253805">
    <property type="component" value="Unassembled WGS sequence"/>
</dbReference>
<comment type="subcellular location">
    <subcellularLocation>
        <location evidence="2">Cell envelope</location>
    </subcellularLocation>
</comment>